<evidence type="ECO:0000256" key="2">
    <source>
        <dbReference type="ARBA" id="ARBA00022679"/>
    </source>
</evidence>
<comment type="similarity">
    <text evidence="1">Belongs to the transferase hexapeptide repeat family.</text>
</comment>
<keyword evidence="3" id="KW-0677">Repeat</keyword>
<dbReference type="SUPFAM" id="SSF51161">
    <property type="entry name" value="Trimeric LpxA-like enzymes"/>
    <property type="match status" value="1"/>
</dbReference>
<dbReference type="PANTHER" id="PTHR43300:SF7">
    <property type="entry name" value="UDP-N-ACETYLBACILLOSAMINE N-ACETYLTRANSFERASE"/>
    <property type="match status" value="1"/>
</dbReference>
<keyword evidence="2" id="KW-0808">Transferase</keyword>
<accession>A0ABR9XR68</accession>
<protein>
    <submittedName>
        <fullName evidence="5">Acetyltransferase</fullName>
    </submittedName>
</protein>
<reference evidence="5 6" key="1">
    <citation type="journal article" date="2020" name="Microorganisms">
        <title>Simultaneous Genome Sequencing of Prosthecochloris ethylica and Desulfuromonas acetoxidans within a Syntrophic Mixture Reveals Unique Pili and Protein Interactions.</title>
        <authorList>
            <person name="Kyndt J.A."/>
            <person name="Van Beeumen J.J."/>
            <person name="Meyer T.E."/>
        </authorList>
    </citation>
    <scope>NUCLEOTIDE SEQUENCE [LARGE SCALE GENOMIC DNA]</scope>
    <source>
        <strain evidence="5 6">N3</strain>
    </source>
</reference>
<dbReference type="Pfam" id="PF00132">
    <property type="entry name" value="Hexapep"/>
    <property type="match status" value="1"/>
</dbReference>
<sequence length="228" mass="25228">MNMKDNDNTVLNVLGCVPSLLNILFELACESRSIRNFDILLNIPVDISDEFMPSADWQVTTIPVYDRHDHIPESDLFAFSVVGTQSKEIVYNFFRQLYRLETCQFMNLIHPSSYISRSVTLDHGLQVEPLSVVSSCTTLEFGINVKRGCNIGHHCTIGRFSTINPGVTISSHVHVGNNTMIGSGTTVKDGIHIGQNTIIGAGSVVVRDIPDNVIAFGNPCRPQKPNQR</sequence>
<evidence type="ECO:0000256" key="1">
    <source>
        <dbReference type="ARBA" id="ARBA00007274"/>
    </source>
</evidence>
<dbReference type="CDD" id="cd03360">
    <property type="entry name" value="LbH_AT_putative"/>
    <property type="match status" value="1"/>
</dbReference>
<keyword evidence="6" id="KW-1185">Reference proteome</keyword>
<name>A0ABR9XR68_9CHLB</name>
<dbReference type="Gene3D" id="2.160.10.10">
    <property type="entry name" value="Hexapeptide repeat proteins"/>
    <property type="match status" value="1"/>
</dbReference>
<dbReference type="PANTHER" id="PTHR43300">
    <property type="entry name" value="ACETYLTRANSFERASE"/>
    <property type="match status" value="1"/>
</dbReference>
<dbReference type="InterPro" id="IPR001451">
    <property type="entry name" value="Hexapep"/>
</dbReference>
<evidence type="ECO:0000256" key="4">
    <source>
        <dbReference type="ARBA" id="ARBA00023315"/>
    </source>
</evidence>
<evidence type="ECO:0000313" key="6">
    <source>
        <dbReference type="Proteomes" id="UP000619838"/>
    </source>
</evidence>
<dbReference type="EMBL" id="JADGII010000005">
    <property type="protein sequence ID" value="MBF0636419.1"/>
    <property type="molecule type" value="Genomic_DNA"/>
</dbReference>
<dbReference type="PROSITE" id="PS00101">
    <property type="entry name" value="HEXAPEP_TRANSFERASES"/>
    <property type="match status" value="1"/>
</dbReference>
<dbReference type="InterPro" id="IPR018357">
    <property type="entry name" value="Hexapep_transf_CS"/>
</dbReference>
<dbReference type="Proteomes" id="UP000619838">
    <property type="component" value="Unassembled WGS sequence"/>
</dbReference>
<dbReference type="InterPro" id="IPR011004">
    <property type="entry name" value="Trimer_LpxA-like_sf"/>
</dbReference>
<comment type="caution">
    <text evidence="5">The sequence shown here is derived from an EMBL/GenBank/DDBJ whole genome shotgun (WGS) entry which is preliminary data.</text>
</comment>
<proteinExistence type="inferred from homology"/>
<gene>
    <name evidence="5" type="ORF">INT08_04400</name>
</gene>
<evidence type="ECO:0000256" key="3">
    <source>
        <dbReference type="ARBA" id="ARBA00022737"/>
    </source>
</evidence>
<dbReference type="RefSeq" id="WP_175187205.1">
    <property type="nucleotide sequence ID" value="NZ_JABVZQ010000005.1"/>
</dbReference>
<dbReference type="InterPro" id="IPR020019">
    <property type="entry name" value="AcTrfase_PglD-like"/>
</dbReference>
<keyword evidence="4" id="KW-0012">Acyltransferase</keyword>
<organism evidence="5 6">
    <name type="scientific">Prosthecochloris ethylica</name>
    <dbReference type="NCBI Taxonomy" id="2743976"/>
    <lineage>
        <taxon>Bacteria</taxon>
        <taxon>Pseudomonadati</taxon>
        <taxon>Chlorobiota</taxon>
        <taxon>Chlorobiia</taxon>
        <taxon>Chlorobiales</taxon>
        <taxon>Chlorobiaceae</taxon>
        <taxon>Prosthecochloris</taxon>
    </lineage>
</organism>
<dbReference type="InterPro" id="IPR050179">
    <property type="entry name" value="Trans_hexapeptide_repeat"/>
</dbReference>
<evidence type="ECO:0000313" key="5">
    <source>
        <dbReference type="EMBL" id="MBF0636419.1"/>
    </source>
</evidence>